<feature type="domain" description="Methyltransferase" evidence="2">
    <location>
        <begin position="41"/>
        <end position="136"/>
    </location>
</feature>
<dbReference type="GO" id="GO:0008168">
    <property type="term" value="F:methyltransferase activity"/>
    <property type="evidence" value="ECO:0007669"/>
    <property type="project" value="UniProtKB-KW"/>
</dbReference>
<dbReference type="Gene3D" id="3.40.50.150">
    <property type="entry name" value="Vaccinia Virus protein VP39"/>
    <property type="match status" value="1"/>
</dbReference>
<keyword evidence="3" id="KW-0489">Methyltransferase</keyword>
<organism evidence="3 4">
    <name type="scientific">Salipaludibacillus keqinensis</name>
    <dbReference type="NCBI Taxonomy" id="2045207"/>
    <lineage>
        <taxon>Bacteria</taxon>
        <taxon>Bacillati</taxon>
        <taxon>Bacillota</taxon>
        <taxon>Bacilli</taxon>
        <taxon>Bacillales</taxon>
        <taxon>Bacillaceae</taxon>
    </lineage>
</organism>
<keyword evidence="4" id="KW-1185">Reference proteome</keyword>
<evidence type="ECO:0000313" key="3">
    <source>
        <dbReference type="EMBL" id="PYZ93353.1"/>
    </source>
</evidence>
<dbReference type="SUPFAM" id="SSF53335">
    <property type="entry name" value="S-adenosyl-L-methionine-dependent methyltransferases"/>
    <property type="match status" value="1"/>
</dbReference>
<dbReference type="RefSeq" id="WP_110609385.1">
    <property type="nucleotide sequence ID" value="NZ_PDOD01000002.1"/>
</dbReference>
<dbReference type="Pfam" id="PF13649">
    <property type="entry name" value="Methyltransf_25"/>
    <property type="match status" value="1"/>
</dbReference>
<dbReference type="PANTHER" id="PTHR43861">
    <property type="entry name" value="TRANS-ACONITATE 2-METHYLTRANSFERASE-RELATED"/>
    <property type="match status" value="1"/>
</dbReference>
<evidence type="ECO:0000259" key="2">
    <source>
        <dbReference type="Pfam" id="PF13649"/>
    </source>
</evidence>
<evidence type="ECO:0000256" key="1">
    <source>
        <dbReference type="ARBA" id="ARBA00022679"/>
    </source>
</evidence>
<dbReference type="Gene3D" id="2.20.25.110">
    <property type="entry name" value="S-adenosyl-L-methionine-dependent methyltransferases"/>
    <property type="match status" value="1"/>
</dbReference>
<evidence type="ECO:0000313" key="4">
    <source>
        <dbReference type="Proteomes" id="UP000248214"/>
    </source>
</evidence>
<proteinExistence type="predicted"/>
<dbReference type="CDD" id="cd02440">
    <property type="entry name" value="AdoMet_MTases"/>
    <property type="match status" value="1"/>
</dbReference>
<protein>
    <submittedName>
        <fullName evidence="3">SAM-dependent methyltransferase</fullName>
    </submittedName>
</protein>
<reference evidence="3 4" key="1">
    <citation type="submission" date="2017-10" db="EMBL/GenBank/DDBJ databases">
        <title>Bacillus sp. nov., a halophilic bacterium isolated from a Keqin Lake.</title>
        <authorList>
            <person name="Wang H."/>
        </authorList>
    </citation>
    <scope>NUCLEOTIDE SEQUENCE [LARGE SCALE GENOMIC DNA]</scope>
    <source>
        <strain evidence="3 4">KQ-12</strain>
    </source>
</reference>
<dbReference type="EMBL" id="PDOD01000002">
    <property type="protein sequence ID" value="PYZ93353.1"/>
    <property type="molecule type" value="Genomic_DNA"/>
</dbReference>
<dbReference type="Proteomes" id="UP000248214">
    <property type="component" value="Unassembled WGS sequence"/>
</dbReference>
<dbReference type="InterPro" id="IPR029063">
    <property type="entry name" value="SAM-dependent_MTases_sf"/>
</dbReference>
<comment type="caution">
    <text evidence="3">The sequence shown here is derived from an EMBL/GenBank/DDBJ whole genome shotgun (WGS) entry which is preliminary data.</text>
</comment>
<keyword evidence="1 3" id="KW-0808">Transferase</keyword>
<gene>
    <name evidence="3" type="ORF">CR194_09175</name>
</gene>
<sequence>MEKSDNFEEYEDPILYDKENEFYRDDVIFLEKWAKKSKGIIIDVACGTGRATIPLAQKGFNLIGVDLHKGMLREAKKKASNLNLQIEWIEQDCTKLELKVKSEFIFSVGNSFQHFITNEAQDGLLMSVNRHLEKGGVFIFGTRFPSSEELIQPASDEEFWRSYIDTETENKVDVYTISSYDPLKQVQHTTTTRKFKNWDEEVVDEVRTNISLRYTFPKEIERLLTMNGFQIIYVNKDWNETPLTEDSSQMIYVCRKVKNI</sequence>
<dbReference type="OrthoDB" id="9811589at2"/>
<name>A0A323TLB7_9BACI</name>
<dbReference type="InterPro" id="IPR041698">
    <property type="entry name" value="Methyltransf_25"/>
</dbReference>
<accession>A0A323TLB7</accession>
<dbReference type="GO" id="GO:0032259">
    <property type="term" value="P:methylation"/>
    <property type="evidence" value="ECO:0007669"/>
    <property type="project" value="UniProtKB-KW"/>
</dbReference>
<dbReference type="AlphaFoldDB" id="A0A323TLB7"/>